<proteinExistence type="predicted"/>
<gene>
    <name evidence="5" type="ORF">EU348_04005</name>
</gene>
<dbReference type="Gene3D" id="1.10.10.10">
    <property type="entry name" value="Winged helix-like DNA-binding domain superfamily/Winged helix DNA-binding domain"/>
    <property type="match status" value="1"/>
</dbReference>
<evidence type="ECO:0000256" key="3">
    <source>
        <dbReference type="ARBA" id="ARBA00023163"/>
    </source>
</evidence>
<dbReference type="PANTHER" id="PTHR38445">
    <property type="entry name" value="HTH-TYPE TRANSCRIPTIONAL REPRESSOR YTRA"/>
    <property type="match status" value="1"/>
</dbReference>
<dbReference type="SUPFAM" id="SSF53822">
    <property type="entry name" value="Periplasmic binding protein-like I"/>
    <property type="match status" value="1"/>
</dbReference>
<dbReference type="Pfam" id="PF00392">
    <property type="entry name" value="GntR"/>
    <property type="match status" value="1"/>
</dbReference>
<feature type="domain" description="HTH gntR-type" evidence="4">
    <location>
        <begin position="12"/>
        <end position="80"/>
    </location>
</feature>
<protein>
    <submittedName>
        <fullName evidence="5">GntR family transcriptional regulator</fullName>
    </submittedName>
</protein>
<dbReference type="SUPFAM" id="SSF46785">
    <property type="entry name" value="Winged helix' DNA-binding domain"/>
    <property type="match status" value="1"/>
</dbReference>
<dbReference type="PANTHER" id="PTHR38445:SF10">
    <property type="entry name" value="GNTR-FAMILY TRANSCRIPTIONAL REGULATOR"/>
    <property type="match status" value="1"/>
</dbReference>
<evidence type="ECO:0000256" key="2">
    <source>
        <dbReference type="ARBA" id="ARBA00023125"/>
    </source>
</evidence>
<keyword evidence="2" id="KW-0238">DNA-binding</keyword>
<dbReference type="GO" id="GO:0003700">
    <property type="term" value="F:DNA-binding transcription factor activity"/>
    <property type="evidence" value="ECO:0007669"/>
    <property type="project" value="InterPro"/>
</dbReference>
<keyword evidence="1" id="KW-0805">Transcription regulation</keyword>
<evidence type="ECO:0000313" key="5">
    <source>
        <dbReference type="EMBL" id="QBA20383.1"/>
    </source>
</evidence>
<dbReference type="InterPro" id="IPR000524">
    <property type="entry name" value="Tscrpt_reg_HTH_GntR"/>
</dbReference>
<reference evidence="5" key="1">
    <citation type="submission" date="2019-01" db="EMBL/GenBank/DDBJ databases">
        <title>Whole Genome Sequencing for Putative Detection of Antimicrobial Resistance and Potential Virulence Factors in Chryseobacterium indologenes isolated from Nile Tilapia in Tanzania.</title>
        <authorList>
            <person name="Mwega E."/>
            <person name="Mutoloki S."/>
            <person name="Mugimba K."/>
            <person name="Colquhoun D."/>
            <person name="Mdegela R."/>
            <person name="Evensen O."/>
            <person name="Wasteson Y."/>
        </authorList>
    </citation>
    <scope>NUCLEOTIDE SEQUENCE [LARGE SCALE GENOMIC DNA]</scope>
    <source>
        <strain evidence="5">StR 01</strain>
    </source>
</reference>
<organism evidence="5">
    <name type="scientific">Chryseobacterium indologenes</name>
    <name type="common">Flavobacterium indologenes</name>
    <dbReference type="NCBI Taxonomy" id="253"/>
    <lineage>
        <taxon>Bacteria</taxon>
        <taxon>Pseudomonadati</taxon>
        <taxon>Bacteroidota</taxon>
        <taxon>Flavobacteriia</taxon>
        <taxon>Flavobacteriales</taxon>
        <taxon>Weeksellaceae</taxon>
        <taxon>Chryseobacterium group</taxon>
        <taxon>Chryseobacterium</taxon>
    </lineage>
</organism>
<dbReference type="EMBL" id="CP035532">
    <property type="protein sequence ID" value="QBA20383.1"/>
    <property type="molecule type" value="Genomic_DNA"/>
</dbReference>
<sequence length="332" mass="38687">MKLIKIIPDSVIPKYQQIINSIEQALAQQLLKKNDKLPSVNKVCMEFGISRDTVLYAYEILKKKGIINAILGKGYYIKSTDWNFEERIFLLFDELNAFKENLYYSFLEEIQQRANVHVFFHYFNIDVFKKLIEENNGNYTKYIIMPGNMNDTAPIIKMLPKKDVYLLDQTNISLREYSSVYQNFAKDMYNGLLKAKTKLETYQRLILIFPGQKEPVGMVEGFTSFCEQYKMKYEIICTFTDGEILNGDVFIILDDKHLVNVIKQSKKQKLKIRKDFGIISYNETPLKSIVENGITTISTDFWQMGKILAEMVLNSKEGRIENTSNLIIRNSL</sequence>
<keyword evidence="3" id="KW-0804">Transcription</keyword>
<dbReference type="PROSITE" id="PS50949">
    <property type="entry name" value="HTH_GNTR"/>
    <property type="match status" value="1"/>
</dbReference>
<dbReference type="Gene3D" id="3.40.50.2300">
    <property type="match status" value="2"/>
</dbReference>
<evidence type="ECO:0000259" key="4">
    <source>
        <dbReference type="PROSITE" id="PS50949"/>
    </source>
</evidence>
<dbReference type="AlphaFoldDB" id="A0A411DJ45"/>
<evidence type="ECO:0000256" key="1">
    <source>
        <dbReference type="ARBA" id="ARBA00023015"/>
    </source>
</evidence>
<dbReference type="InterPro" id="IPR036388">
    <property type="entry name" value="WH-like_DNA-bd_sf"/>
</dbReference>
<name>A0A411DJ45_CHRID</name>
<dbReference type="CDD" id="cd07377">
    <property type="entry name" value="WHTH_GntR"/>
    <property type="match status" value="1"/>
</dbReference>
<dbReference type="InterPro" id="IPR036390">
    <property type="entry name" value="WH_DNA-bd_sf"/>
</dbReference>
<dbReference type="InterPro" id="IPR028082">
    <property type="entry name" value="Peripla_BP_I"/>
</dbReference>
<dbReference type="GO" id="GO:0003677">
    <property type="term" value="F:DNA binding"/>
    <property type="evidence" value="ECO:0007669"/>
    <property type="project" value="UniProtKB-KW"/>
</dbReference>
<accession>A0A411DJ45</accession>
<dbReference type="SMART" id="SM00345">
    <property type="entry name" value="HTH_GNTR"/>
    <property type="match status" value="1"/>
</dbReference>